<name>A0A7W7PKT0_9ACTN</name>
<feature type="compositionally biased region" description="Pro residues" evidence="1">
    <location>
        <begin position="463"/>
        <end position="474"/>
    </location>
</feature>
<organism evidence="2 3">
    <name type="scientific">Streptomyces olivoverticillatus</name>
    <dbReference type="NCBI Taxonomy" id="66427"/>
    <lineage>
        <taxon>Bacteria</taxon>
        <taxon>Bacillati</taxon>
        <taxon>Actinomycetota</taxon>
        <taxon>Actinomycetes</taxon>
        <taxon>Kitasatosporales</taxon>
        <taxon>Streptomycetaceae</taxon>
        <taxon>Streptomyces</taxon>
    </lineage>
</organism>
<sequence>MGALNWLRDRFGRGAVRESVSEALEAPTTKQVRRAGFEYGIPLNVSPSSQVASTSERQQILNQLHQAYLTCIWVSSPIDLIARTVTAGGVQIVSDEDIPEGEVPPDPPPIQRLRRLLRFVNPHEDMVQLLRNVATDLLLFGDAFLETVTLLGEPVALYTLDATTITVISDEHGEVTGYQQDIDGMRQARFTPEQVIHISLDAPRGGLYGVSPAQKALLPVTAWLFWEATLKETGRRGDPPRVHVDLAHLQDADVQRWREQYAVNNLGPKAVGAPVVTTGGGAVQVLDPRKVTDYLDATRQLRDEIIACFGCPPAKLGIIESGNLGSGSGESQDKTFRVNTIIPIANLILEKLNYHLLQAGFGITDFHLEFSEIDYRDSKIVEEIRDMRLRNGAYTLNRYRDEIGEPPVDGGDDPIILDRLGPVPWQDVPALSRATIAWRTAPLTAAGVNGYVPGVPDADLDPTPDPTAPVPHKPAQPQSPEDKPGLAGDATQGDPPEETWDDVYRRCLDEALARL</sequence>
<dbReference type="InterPro" id="IPR006944">
    <property type="entry name" value="Phage/GTA_portal"/>
</dbReference>
<dbReference type="Proteomes" id="UP000556084">
    <property type="component" value="Unassembled WGS sequence"/>
</dbReference>
<evidence type="ECO:0000313" key="3">
    <source>
        <dbReference type="Proteomes" id="UP000556084"/>
    </source>
</evidence>
<accession>A0A7W7PKT0</accession>
<proteinExistence type="predicted"/>
<feature type="region of interest" description="Disordered" evidence="1">
    <location>
        <begin position="454"/>
        <end position="503"/>
    </location>
</feature>
<evidence type="ECO:0000256" key="1">
    <source>
        <dbReference type="SAM" id="MobiDB-lite"/>
    </source>
</evidence>
<dbReference type="EMBL" id="JACHJH010000003">
    <property type="protein sequence ID" value="MBB4893552.1"/>
    <property type="molecule type" value="Genomic_DNA"/>
</dbReference>
<comment type="caution">
    <text evidence="2">The sequence shown here is derived from an EMBL/GenBank/DDBJ whole genome shotgun (WGS) entry which is preliminary data.</text>
</comment>
<reference evidence="2 3" key="1">
    <citation type="submission" date="2020-08" db="EMBL/GenBank/DDBJ databases">
        <title>Genomic Encyclopedia of Type Strains, Phase III (KMG-III): the genomes of soil and plant-associated and newly described type strains.</title>
        <authorList>
            <person name="Whitman W."/>
        </authorList>
    </citation>
    <scope>NUCLEOTIDE SEQUENCE [LARGE SCALE GENOMIC DNA]</scope>
    <source>
        <strain evidence="2 3">CECT 3266</strain>
    </source>
</reference>
<protein>
    <submittedName>
        <fullName evidence="2">HK97 family phage portal protein</fullName>
    </submittedName>
</protein>
<gene>
    <name evidence="2" type="ORF">FHS39_002583</name>
</gene>
<keyword evidence="3" id="KW-1185">Reference proteome</keyword>
<evidence type="ECO:0000313" key="2">
    <source>
        <dbReference type="EMBL" id="MBB4893552.1"/>
    </source>
</evidence>
<dbReference type="Pfam" id="PF04860">
    <property type="entry name" value="Phage_portal"/>
    <property type="match status" value="1"/>
</dbReference>
<dbReference type="AlphaFoldDB" id="A0A7W7PKT0"/>